<dbReference type="GO" id="GO:0003700">
    <property type="term" value="F:DNA-binding transcription factor activity"/>
    <property type="evidence" value="ECO:0007669"/>
    <property type="project" value="TreeGrafter"/>
</dbReference>
<dbReference type="EMBL" id="JACHBQ010000001">
    <property type="protein sequence ID" value="MBB5641658.1"/>
    <property type="molecule type" value="Genomic_DNA"/>
</dbReference>
<evidence type="ECO:0000256" key="1">
    <source>
        <dbReference type="ARBA" id="ARBA00023015"/>
    </source>
</evidence>
<dbReference type="InterPro" id="IPR009057">
    <property type="entry name" value="Homeodomain-like_sf"/>
</dbReference>
<evidence type="ECO:0000259" key="5">
    <source>
        <dbReference type="PROSITE" id="PS50977"/>
    </source>
</evidence>
<evidence type="ECO:0000256" key="4">
    <source>
        <dbReference type="PROSITE-ProRule" id="PRU00335"/>
    </source>
</evidence>
<sequence length="210" mass="23521">MPGQNATEQLSGRELKHQETSLRIERSAVGLVLKHGFDGVTVDMICEESGISQRTFFNYYKTKDAAVIGDEPPKIDEAQARAFIATDGPDLLAEVLELVVSSSLAGSPDEKLLTDRLRLFEQNPQLLLKQMDRMNRITTELSELIYLRIKREAGPATSETDLRDKADLLTHSMLGVMRYMATRWISTDGANSADTLEHTSRLLRVTLRTL</sequence>
<dbReference type="Gene3D" id="1.10.357.10">
    <property type="entry name" value="Tetracycline Repressor, domain 2"/>
    <property type="match status" value="1"/>
</dbReference>
<reference evidence="6 7" key="1">
    <citation type="submission" date="2020-08" db="EMBL/GenBank/DDBJ databases">
        <title>Sequencing the genomes of 1000 actinobacteria strains.</title>
        <authorList>
            <person name="Klenk H.-P."/>
        </authorList>
    </citation>
    <scope>NUCLEOTIDE SEQUENCE [LARGE SCALE GENOMIC DNA]</scope>
    <source>
        <strain evidence="6 7">DSM 21065</strain>
    </source>
</reference>
<dbReference type="InterPro" id="IPR001647">
    <property type="entry name" value="HTH_TetR"/>
</dbReference>
<dbReference type="Proteomes" id="UP000561726">
    <property type="component" value="Unassembled WGS sequence"/>
</dbReference>
<dbReference type="PANTHER" id="PTHR30055">
    <property type="entry name" value="HTH-TYPE TRANSCRIPTIONAL REGULATOR RUTR"/>
    <property type="match status" value="1"/>
</dbReference>
<dbReference type="RefSeq" id="WP_052541934.1">
    <property type="nucleotide sequence ID" value="NZ_JACHBQ010000001.1"/>
</dbReference>
<dbReference type="GO" id="GO:0000976">
    <property type="term" value="F:transcription cis-regulatory region binding"/>
    <property type="evidence" value="ECO:0007669"/>
    <property type="project" value="TreeGrafter"/>
</dbReference>
<proteinExistence type="predicted"/>
<dbReference type="SUPFAM" id="SSF46689">
    <property type="entry name" value="Homeodomain-like"/>
    <property type="match status" value="1"/>
</dbReference>
<dbReference type="PROSITE" id="PS50977">
    <property type="entry name" value="HTH_TETR_2"/>
    <property type="match status" value="1"/>
</dbReference>
<dbReference type="PANTHER" id="PTHR30055:SF238">
    <property type="entry name" value="MYCOFACTOCIN BIOSYNTHESIS TRANSCRIPTIONAL REGULATOR MFTR-RELATED"/>
    <property type="match status" value="1"/>
</dbReference>
<gene>
    <name evidence="6" type="ORF">BJ997_002206</name>
</gene>
<dbReference type="OrthoDB" id="8688418at2"/>
<evidence type="ECO:0000313" key="6">
    <source>
        <dbReference type="EMBL" id="MBB5641658.1"/>
    </source>
</evidence>
<evidence type="ECO:0000256" key="2">
    <source>
        <dbReference type="ARBA" id="ARBA00023125"/>
    </source>
</evidence>
<keyword evidence="1" id="KW-0805">Transcription regulation</keyword>
<name>A0A7W8ZWR9_9MICO</name>
<dbReference type="AlphaFoldDB" id="A0A7W8ZWR9"/>
<feature type="DNA-binding region" description="H-T-H motif" evidence="4">
    <location>
        <begin position="41"/>
        <end position="60"/>
    </location>
</feature>
<accession>A0A7W8ZWR9</accession>
<evidence type="ECO:0000313" key="7">
    <source>
        <dbReference type="Proteomes" id="UP000561726"/>
    </source>
</evidence>
<protein>
    <submittedName>
        <fullName evidence="6">AcrR family transcriptional regulator</fullName>
    </submittedName>
</protein>
<comment type="caution">
    <text evidence="6">The sequence shown here is derived from an EMBL/GenBank/DDBJ whole genome shotgun (WGS) entry which is preliminary data.</text>
</comment>
<dbReference type="Pfam" id="PF00440">
    <property type="entry name" value="TetR_N"/>
    <property type="match status" value="1"/>
</dbReference>
<dbReference type="InterPro" id="IPR050109">
    <property type="entry name" value="HTH-type_TetR-like_transc_reg"/>
</dbReference>
<keyword evidence="3" id="KW-0804">Transcription</keyword>
<evidence type="ECO:0000256" key="3">
    <source>
        <dbReference type="ARBA" id="ARBA00023163"/>
    </source>
</evidence>
<organism evidence="6 7">
    <name type="scientific">Cryobacterium roopkundense</name>
    <dbReference type="NCBI Taxonomy" id="1001240"/>
    <lineage>
        <taxon>Bacteria</taxon>
        <taxon>Bacillati</taxon>
        <taxon>Actinomycetota</taxon>
        <taxon>Actinomycetes</taxon>
        <taxon>Micrococcales</taxon>
        <taxon>Microbacteriaceae</taxon>
        <taxon>Cryobacterium</taxon>
    </lineage>
</organism>
<feature type="domain" description="HTH tetR-type" evidence="5">
    <location>
        <begin position="18"/>
        <end position="78"/>
    </location>
</feature>
<keyword evidence="2 4" id="KW-0238">DNA-binding</keyword>